<dbReference type="InterPro" id="IPR000719">
    <property type="entry name" value="Prot_kinase_dom"/>
</dbReference>
<keyword evidence="3" id="KW-0418">Kinase</keyword>
<feature type="compositionally biased region" description="Basic and acidic residues" evidence="5">
    <location>
        <begin position="542"/>
        <end position="563"/>
    </location>
</feature>
<dbReference type="SUPFAM" id="SSF56112">
    <property type="entry name" value="Protein kinase-like (PK-like)"/>
    <property type="match status" value="1"/>
</dbReference>
<protein>
    <recommendedName>
        <fullName evidence="7">Protein kinase domain-containing protein</fullName>
    </recommendedName>
</protein>
<feature type="compositionally biased region" description="Basic residues" evidence="5">
    <location>
        <begin position="564"/>
        <end position="576"/>
    </location>
</feature>
<reference evidence="8" key="1">
    <citation type="submission" date="2018-06" db="EMBL/GenBank/DDBJ databases">
        <authorList>
            <person name="Zhirakovskaya E."/>
        </authorList>
    </citation>
    <scope>NUCLEOTIDE SEQUENCE</scope>
</reference>
<gene>
    <name evidence="8" type="ORF">MNBD_PLANCTO03-565</name>
</gene>
<dbReference type="AlphaFoldDB" id="A0A3B1E5I3"/>
<evidence type="ECO:0000256" key="1">
    <source>
        <dbReference type="ARBA" id="ARBA00022679"/>
    </source>
</evidence>
<dbReference type="InterPro" id="IPR011009">
    <property type="entry name" value="Kinase-like_dom_sf"/>
</dbReference>
<dbReference type="SMART" id="SM00220">
    <property type="entry name" value="S_TKc"/>
    <property type="match status" value="1"/>
</dbReference>
<feature type="domain" description="Protein kinase" evidence="7">
    <location>
        <begin position="142"/>
        <end position="433"/>
    </location>
</feature>
<evidence type="ECO:0000256" key="6">
    <source>
        <dbReference type="SAM" id="Phobius"/>
    </source>
</evidence>
<dbReference type="EMBL" id="UOGK01000534">
    <property type="protein sequence ID" value="VAX41395.1"/>
    <property type="molecule type" value="Genomic_DNA"/>
</dbReference>
<dbReference type="PANTHER" id="PTHR43289:SF6">
    <property type="entry name" value="SERINE_THREONINE-PROTEIN KINASE NEKL-3"/>
    <property type="match status" value="1"/>
</dbReference>
<dbReference type="PANTHER" id="PTHR43289">
    <property type="entry name" value="MITOGEN-ACTIVATED PROTEIN KINASE KINASE KINASE 20-RELATED"/>
    <property type="match status" value="1"/>
</dbReference>
<dbReference type="GO" id="GO:0004674">
    <property type="term" value="F:protein serine/threonine kinase activity"/>
    <property type="evidence" value="ECO:0007669"/>
    <property type="project" value="TreeGrafter"/>
</dbReference>
<organism evidence="8">
    <name type="scientific">hydrothermal vent metagenome</name>
    <dbReference type="NCBI Taxonomy" id="652676"/>
    <lineage>
        <taxon>unclassified sequences</taxon>
        <taxon>metagenomes</taxon>
        <taxon>ecological metagenomes</taxon>
    </lineage>
</organism>
<evidence type="ECO:0000256" key="5">
    <source>
        <dbReference type="SAM" id="MobiDB-lite"/>
    </source>
</evidence>
<name>A0A3B1E5I3_9ZZZZ</name>
<keyword evidence="6" id="KW-0472">Membrane</keyword>
<dbReference type="Gene3D" id="1.10.510.10">
    <property type="entry name" value="Transferase(Phosphotransferase) domain 1"/>
    <property type="match status" value="1"/>
</dbReference>
<evidence type="ECO:0000313" key="8">
    <source>
        <dbReference type="EMBL" id="VAX41395.1"/>
    </source>
</evidence>
<sequence length="805" mass="86028">MIGLAGLVGLILAAVLLTLILVPLCRGIGWLIGHIFAFIGGELRDCLRVVGAIVTAVVFSLLVVANVLIFRWSASAHFGRAFSAELAAGGASIYRIFIGHPARLLGLNSLVDGIENRVPQAVAAAPTRDKPSKRTGQFESYKIIGSLPGGGSGGKLYIAEPDDIKLAAFARNGQHDVEQVVLKSFSLRDGSSLPQIVRESRSLDAAKKLGLVLDHELTSERFFYVMRYVPGESLGLVTQHLHAASPAGGLSNAHLDSVMGYLEHLLATLRRYHEGGLWHKDVKPDNIIIHGDSAHLVDFGLITPLRSAMTLTTHGTEYFRDPELVRMALKGVKVHEIDGARFDVYAAGAVLFSVIENSFPAHGGLSQVSKRCPNALRWIVRRAMTDYDKRYATANAMLADLNYLRAAPDPFEVKPAELPSVVVGDDAPLEPVVEVQEDEFDFASPRADERVASPSAKSVRAAARAEHRARAAVAIPASARLKPKLRVTGWWSGKYELEGAPKPREDKGGSAVFIAGLGEGGKPFATVHRAGSPMPRAVVEPSVRRPAAEQLEAARSRVQERRDRARGRMKTHRRGPSGRTHASGVNAGVAISLFLFLAVCVGLAGLLVSGASRRSGAVQTSVTIGLDEPAAASGIVMVGPDGPVQVGATASAVSDSGEMPAESAIQAVPSKLDGRVLVVSDLALPGDEQVISMLQSGLAAMQQAGLEVLGTFDTLALDAAAQEAVNELIAEVRRERDLRPLESEGVREAITVWLATQEEADFLIWIEPTAKGEWPAAFWFGSPEAIAETPEGFLPTMQRLLIPQG</sequence>
<evidence type="ECO:0000256" key="2">
    <source>
        <dbReference type="ARBA" id="ARBA00022741"/>
    </source>
</evidence>
<accession>A0A3B1E5I3</accession>
<dbReference type="PROSITE" id="PS00108">
    <property type="entry name" value="PROTEIN_KINASE_ST"/>
    <property type="match status" value="1"/>
</dbReference>
<evidence type="ECO:0000256" key="4">
    <source>
        <dbReference type="ARBA" id="ARBA00022840"/>
    </source>
</evidence>
<keyword evidence="1" id="KW-0808">Transferase</keyword>
<proteinExistence type="predicted"/>
<feature type="region of interest" description="Disordered" evidence="5">
    <location>
        <begin position="540"/>
        <end position="582"/>
    </location>
</feature>
<evidence type="ECO:0000259" key="7">
    <source>
        <dbReference type="PROSITE" id="PS50011"/>
    </source>
</evidence>
<dbReference type="PROSITE" id="PS50011">
    <property type="entry name" value="PROTEIN_KINASE_DOM"/>
    <property type="match status" value="1"/>
</dbReference>
<dbReference type="InterPro" id="IPR008271">
    <property type="entry name" value="Ser/Thr_kinase_AS"/>
</dbReference>
<feature type="transmembrane region" description="Helical" evidence="6">
    <location>
        <begin position="51"/>
        <end position="70"/>
    </location>
</feature>
<keyword evidence="6" id="KW-1133">Transmembrane helix</keyword>
<keyword evidence="4" id="KW-0067">ATP-binding</keyword>
<evidence type="ECO:0000256" key="3">
    <source>
        <dbReference type="ARBA" id="ARBA00022777"/>
    </source>
</evidence>
<dbReference type="GO" id="GO:0005524">
    <property type="term" value="F:ATP binding"/>
    <property type="evidence" value="ECO:0007669"/>
    <property type="project" value="UniProtKB-KW"/>
</dbReference>
<dbReference type="Pfam" id="PF00069">
    <property type="entry name" value="Pkinase"/>
    <property type="match status" value="1"/>
</dbReference>
<keyword evidence="6" id="KW-0812">Transmembrane</keyword>
<keyword evidence="2" id="KW-0547">Nucleotide-binding</keyword>
<feature type="transmembrane region" description="Helical" evidence="6">
    <location>
        <begin position="583"/>
        <end position="608"/>
    </location>
</feature>